<sequence length="65" mass="7371">MRNTGNNKAFRLKAEVYQSSRKARFESFKTFFSPSARLTGISDKVFLGRTTLQCPGVLRNLPCRA</sequence>
<evidence type="ECO:0000313" key="1">
    <source>
        <dbReference type="EMBL" id="CBE69987.1"/>
    </source>
</evidence>
<dbReference type="EMBL" id="FP565575">
    <property type="protein sequence ID" value="CBE69987.1"/>
    <property type="molecule type" value="Genomic_DNA"/>
</dbReference>
<gene>
    <name evidence="1" type="ORF">DAMO_2914</name>
</gene>
<proteinExistence type="predicted"/>
<evidence type="ECO:0000313" key="2">
    <source>
        <dbReference type="Proteomes" id="UP000006898"/>
    </source>
</evidence>
<reference evidence="1 2" key="1">
    <citation type="journal article" date="2010" name="Nature">
        <title>Nitrite-driven anaerobic methane oxidation by oxygenic bacteria.</title>
        <authorList>
            <person name="Ettwig K.F."/>
            <person name="Butler M.K."/>
            <person name="Le Paslier D."/>
            <person name="Pelletier E."/>
            <person name="Mangenot S."/>
            <person name="Kuypers M.M.M."/>
            <person name="Schreiber F."/>
            <person name="Dutilh B.E."/>
            <person name="Zedelius J."/>
            <person name="de Beer D."/>
            <person name="Gloerich J."/>
            <person name="Wessels H.J.C.T."/>
            <person name="van Allen T."/>
            <person name="Luesken F."/>
            <person name="Wu M."/>
            <person name="van de Pas-Schoonen K.T."/>
            <person name="Op den Camp H.J.M."/>
            <person name="Janssen-Megens E.M."/>
            <person name="Francoijs K-J."/>
            <person name="Stunnenberg H."/>
            <person name="Weissenbach J."/>
            <person name="Jetten M.S.M."/>
            <person name="Strous M."/>
        </authorList>
    </citation>
    <scope>NUCLEOTIDE SEQUENCE [LARGE SCALE GENOMIC DNA]</scope>
</reference>
<dbReference type="HOGENOM" id="CLU_2841619_0_0_0"/>
<organism evidence="1 2">
    <name type="scientific">Methylomirabilis oxygeniifera</name>
    <dbReference type="NCBI Taxonomy" id="671143"/>
    <lineage>
        <taxon>Bacteria</taxon>
        <taxon>Candidatus Methylomirabilota</taxon>
        <taxon>Candidatus Methylomirabilia</taxon>
        <taxon>Candidatus Methylomirabilales</taxon>
        <taxon>Candidatus Methylomirabilaceae</taxon>
        <taxon>Candidatus Methylomirabilis</taxon>
    </lineage>
</organism>
<name>D5MLT0_METO1</name>
<accession>D5MLT0</accession>
<dbReference type="Proteomes" id="UP000006898">
    <property type="component" value="Chromosome"/>
</dbReference>
<dbReference type="AlphaFoldDB" id="D5MLT0"/>
<dbReference type="STRING" id="671143.DAMO_2914"/>
<protein>
    <submittedName>
        <fullName evidence="1">Uncharacterized protein</fullName>
    </submittedName>
</protein>
<dbReference type="KEGG" id="mox:DAMO_2914"/>